<gene>
    <name evidence="4" type="ORF">F2N06_03550</name>
    <name evidence="3" type="ORF">F2N15_02915</name>
</gene>
<comment type="caution">
    <text evidence="3">The sequence shown here is derived from an EMBL/GenBank/DDBJ whole genome shotgun (WGS) entry which is preliminary data.</text>
</comment>
<sequence>MKVKFIPVILACSAILASANTISSVSAQTSAVAPAPTTSYPVYPQYAVPPQDHFNGLPKNITSQIQNLYPGAFIVDMDWEAYGYEIKLNNYMELYFDRNGNFLGQEFDD</sequence>
<dbReference type="SUPFAM" id="SSF160574">
    <property type="entry name" value="BT0923-like"/>
    <property type="match status" value="1"/>
</dbReference>
<dbReference type="AlphaFoldDB" id="A0A6C7UJD3"/>
<evidence type="ECO:0000259" key="2">
    <source>
        <dbReference type="Pfam" id="PF11396"/>
    </source>
</evidence>
<feature type="signal peptide" evidence="1">
    <location>
        <begin position="1"/>
        <end position="27"/>
    </location>
</feature>
<feature type="domain" description="Putative beta-lactamase-inhibitor-like PepSY-like" evidence="2">
    <location>
        <begin position="56"/>
        <end position="103"/>
    </location>
</feature>
<name>A0A6C7UJD3_CAMJU</name>
<dbReference type="InterPro" id="IPR021533">
    <property type="entry name" value="PepSY-like"/>
</dbReference>
<feature type="chain" id="PRO_5033535342" description="Putative beta-lactamase-inhibitor-like PepSY-like domain-containing protein" evidence="1">
    <location>
        <begin position="28"/>
        <end position="109"/>
    </location>
</feature>
<keyword evidence="1" id="KW-0732">Signal</keyword>
<accession>A0A6C7UJD3</accession>
<evidence type="ECO:0000256" key="1">
    <source>
        <dbReference type="SAM" id="SignalP"/>
    </source>
</evidence>
<dbReference type="Pfam" id="PF11396">
    <property type="entry name" value="PepSY_like"/>
    <property type="match status" value="1"/>
</dbReference>
<proteinExistence type="predicted"/>
<evidence type="ECO:0000313" key="4">
    <source>
        <dbReference type="EMBL" id="ECV9657081.1"/>
    </source>
</evidence>
<dbReference type="EMBL" id="AAKUWM010000004">
    <property type="protein sequence ID" value="ECV9657081.1"/>
    <property type="molecule type" value="Genomic_DNA"/>
</dbReference>
<dbReference type="Gene3D" id="3.40.1420.30">
    <property type="match status" value="1"/>
</dbReference>
<reference evidence="3" key="1">
    <citation type="submission" date="2019-09" db="EMBL/GenBank/DDBJ databases">
        <authorList>
            <consortium name="GenomeTrakr network: Whole genome sequencing for foodborne pathogen traceback"/>
        </authorList>
    </citation>
    <scope>NUCLEOTIDE SEQUENCE</scope>
    <source>
        <strain evidence="4">TTU_583</strain>
        <strain evidence="3">TTU_586</strain>
    </source>
</reference>
<protein>
    <recommendedName>
        <fullName evidence="2">Putative beta-lactamase-inhibitor-like PepSY-like domain-containing protein</fullName>
    </recommendedName>
</protein>
<dbReference type="EMBL" id="AAKSZQ010000004">
    <property type="protein sequence ID" value="ECV1059145.1"/>
    <property type="molecule type" value="Genomic_DNA"/>
</dbReference>
<organism evidence="3">
    <name type="scientific">Campylobacter jejuni</name>
    <dbReference type="NCBI Taxonomy" id="197"/>
    <lineage>
        <taxon>Bacteria</taxon>
        <taxon>Pseudomonadati</taxon>
        <taxon>Campylobacterota</taxon>
        <taxon>Epsilonproteobacteria</taxon>
        <taxon>Campylobacterales</taxon>
        <taxon>Campylobacteraceae</taxon>
        <taxon>Campylobacter</taxon>
    </lineage>
</organism>
<evidence type="ECO:0000313" key="3">
    <source>
        <dbReference type="EMBL" id="ECV1059145.1"/>
    </source>
</evidence>